<evidence type="ECO:0000313" key="1">
    <source>
        <dbReference type="EMBL" id="GAA4514955.1"/>
    </source>
</evidence>
<keyword evidence="2" id="KW-1185">Reference proteome</keyword>
<dbReference type="Proteomes" id="UP001500394">
    <property type="component" value="Unassembled WGS sequence"/>
</dbReference>
<dbReference type="RefSeq" id="WP_345066146.1">
    <property type="nucleotide sequence ID" value="NZ_BAABGR010000015.1"/>
</dbReference>
<name>A0ABP8R0P5_9SPHI</name>
<dbReference type="NCBIfam" id="NF046079">
    <property type="entry name" value="HAD_phos_BT0820"/>
    <property type="match status" value="1"/>
</dbReference>
<dbReference type="PIRSF" id="PIRSF020079">
    <property type="entry name" value="UCP020079"/>
    <property type="match status" value="1"/>
</dbReference>
<reference evidence="2" key="1">
    <citation type="journal article" date="2019" name="Int. J. Syst. Evol. Microbiol.">
        <title>The Global Catalogue of Microorganisms (GCM) 10K type strain sequencing project: providing services to taxonomists for standard genome sequencing and annotation.</title>
        <authorList>
            <consortium name="The Broad Institute Genomics Platform"/>
            <consortium name="The Broad Institute Genome Sequencing Center for Infectious Disease"/>
            <person name="Wu L."/>
            <person name="Ma J."/>
        </authorList>
    </citation>
    <scope>NUCLEOTIDE SEQUENCE [LARGE SCALE GENOMIC DNA]</scope>
    <source>
        <strain evidence="2">JCM 17858</strain>
    </source>
</reference>
<dbReference type="InterPro" id="IPR023214">
    <property type="entry name" value="HAD_sf"/>
</dbReference>
<dbReference type="EMBL" id="BAABGR010000015">
    <property type="protein sequence ID" value="GAA4514955.1"/>
    <property type="molecule type" value="Genomic_DNA"/>
</dbReference>
<gene>
    <name evidence="1" type="ORF">GCM10023173_12150</name>
</gene>
<dbReference type="SUPFAM" id="SSF56784">
    <property type="entry name" value="HAD-like"/>
    <property type="match status" value="1"/>
</dbReference>
<dbReference type="Gene3D" id="3.40.50.1000">
    <property type="entry name" value="HAD superfamily/HAD-like"/>
    <property type="match status" value="1"/>
</dbReference>
<sequence length="136" mass="15970">MIIAVDFDGTIVENKYPEIGKPLPFAFDTLRQLQNENHILILWTVREGQLLQEAVDFCARHGLIFFAHNANFPEEDRSTAPRKINADLFIDDRNFGGMPDWEFIYQAIHQHKGKNLIFAEELVARENKKKKKWRLF</sequence>
<proteinExistence type="predicted"/>
<dbReference type="InterPro" id="IPR016769">
    <property type="entry name" value="Phage_SP01_Orf1"/>
</dbReference>
<protein>
    <recommendedName>
        <fullName evidence="3">Hydrolase</fullName>
    </recommendedName>
</protein>
<organism evidence="1 2">
    <name type="scientific">Sphingobacterium thermophilum</name>
    <dbReference type="NCBI Taxonomy" id="768534"/>
    <lineage>
        <taxon>Bacteria</taxon>
        <taxon>Pseudomonadati</taxon>
        <taxon>Bacteroidota</taxon>
        <taxon>Sphingobacteriia</taxon>
        <taxon>Sphingobacteriales</taxon>
        <taxon>Sphingobacteriaceae</taxon>
        <taxon>Sphingobacterium</taxon>
    </lineage>
</organism>
<evidence type="ECO:0008006" key="3">
    <source>
        <dbReference type="Google" id="ProtNLM"/>
    </source>
</evidence>
<comment type="caution">
    <text evidence="1">The sequence shown here is derived from an EMBL/GenBank/DDBJ whole genome shotgun (WGS) entry which is preliminary data.</text>
</comment>
<dbReference type="InterPro" id="IPR036412">
    <property type="entry name" value="HAD-like_sf"/>
</dbReference>
<evidence type="ECO:0000313" key="2">
    <source>
        <dbReference type="Proteomes" id="UP001500394"/>
    </source>
</evidence>
<accession>A0ABP8R0P5</accession>